<dbReference type="CDD" id="cd18773">
    <property type="entry name" value="PDC1_HK_sensor"/>
    <property type="match status" value="1"/>
</dbReference>
<dbReference type="Gene3D" id="3.30.450.20">
    <property type="entry name" value="PAS domain"/>
    <property type="match status" value="1"/>
</dbReference>
<dbReference type="EMBL" id="JACRSO010000002">
    <property type="protein sequence ID" value="MBC8528837.1"/>
    <property type="molecule type" value="Genomic_DNA"/>
</dbReference>
<evidence type="ECO:0000313" key="4">
    <source>
        <dbReference type="EMBL" id="MBC8528837.1"/>
    </source>
</evidence>
<dbReference type="Gene3D" id="6.10.340.10">
    <property type="match status" value="1"/>
</dbReference>
<dbReference type="Gene3D" id="3.30.70.270">
    <property type="match status" value="1"/>
</dbReference>
<protein>
    <submittedName>
        <fullName evidence="4">EAL domain-containing protein</fullName>
    </submittedName>
</protein>
<comment type="caution">
    <text evidence="4">The sequence shown here is derived from an EMBL/GenBank/DDBJ whole genome shotgun (WGS) entry which is preliminary data.</text>
</comment>
<dbReference type="InterPro" id="IPR001633">
    <property type="entry name" value="EAL_dom"/>
</dbReference>
<dbReference type="Gene3D" id="3.20.20.450">
    <property type="entry name" value="EAL domain"/>
    <property type="match status" value="1"/>
</dbReference>
<organism evidence="4 5">
    <name type="scientific">Luoshenia tenuis</name>
    <dbReference type="NCBI Taxonomy" id="2763654"/>
    <lineage>
        <taxon>Bacteria</taxon>
        <taxon>Bacillati</taxon>
        <taxon>Bacillota</taxon>
        <taxon>Clostridia</taxon>
        <taxon>Christensenellales</taxon>
        <taxon>Christensenellaceae</taxon>
        <taxon>Luoshenia</taxon>
    </lineage>
</organism>
<dbReference type="RefSeq" id="WP_249284792.1">
    <property type="nucleotide sequence ID" value="NZ_JACRSO010000002.1"/>
</dbReference>
<dbReference type="SUPFAM" id="SSF55073">
    <property type="entry name" value="Nucleotide cyclase"/>
    <property type="match status" value="1"/>
</dbReference>
<dbReference type="InterPro" id="IPR035919">
    <property type="entry name" value="EAL_sf"/>
</dbReference>
<gene>
    <name evidence="4" type="ORF">H8699_05310</name>
</gene>
<dbReference type="PROSITE" id="PS50887">
    <property type="entry name" value="GGDEF"/>
    <property type="match status" value="1"/>
</dbReference>
<accession>A0A926CZZ0</accession>
<dbReference type="InterPro" id="IPR029787">
    <property type="entry name" value="Nucleotide_cyclase"/>
</dbReference>
<keyword evidence="1" id="KW-0472">Membrane</keyword>
<keyword evidence="1" id="KW-1133">Transmembrane helix</keyword>
<feature type="transmembrane region" description="Helical" evidence="1">
    <location>
        <begin position="379"/>
        <end position="401"/>
    </location>
</feature>
<dbReference type="SMART" id="SM00052">
    <property type="entry name" value="EAL"/>
    <property type="match status" value="1"/>
</dbReference>
<dbReference type="Proteomes" id="UP000654279">
    <property type="component" value="Unassembled WGS sequence"/>
</dbReference>
<keyword evidence="5" id="KW-1185">Reference proteome</keyword>
<evidence type="ECO:0000259" key="3">
    <source>
        <dbReference type="PROSITE" id="PS50887"/>
    </source>
</evidence>
<feature type="domain" description="GGDEF" evidence="3">
    <location>
        <begin position="599"/>
        <end position="734"/>
    </location>
</feature>
<dbReference type="InterPro" id="IPR043128">
    <property type="entry name" value="Rev_trsase/Diguanyl_cyclase"/>
</dbReference>
<dbReference type="PANTHER" id="PTHR33121:SF15">
    <property type="entry name" value="BLUE LIGHT- AND TEMPERATURE-REGULATED ANTIREPRESSOR BLUF"/>
    <property type="match status" value="1"/>
</dbReference>
<dbReference type="InterPro" id="IPR050706">
    <property type="entry name" value="Cyclic-di-GMP_PDE-like"/>
</dbReference>
<evidence type="ECO:0000256" key="1">
    <source>
        <dbReference type="SAM" id="Phobius"/>
    </source>
</evidence>
<dbReference type="GO" id="GO:0071111">
    <property type="term" value="F:cyclic-guanylate-specific phosphodiesterase activity"/>
    <property type="evidence" value="ECO:0007669"/>
    <property type="project" value="InterPro"/>
</dbReference>
<dbReference type="InterPro" id="IPR000160">
    <property type="entry name" value="GGDEF_dom"/>
</dbReference>
<dbReference type="AlphaFoldDB" id="A0A926CZZ0"/>
<feature type="domain" description="EAL" evidence="2">
    <location>
        <begin position="743"/>
        <end position="990"/>
    </location>
</feature>
<dbReference type="CDD" id="cd01948">
    <property type="entry name" value="EAL"/>
    <property type="match status" value="1"/>
</dbReference>
<name>A0A926CZZ0_9FIRM</name>
<dbReference type="PROSITE" id="PS50883">
    <property type="entry name" value="EAL"/>
    <property type="match status" value="1"/>
</dbReference>
<sequence length="998" mass="113773">MRHIKGKGTSMMRKLMIPMIVVLLLQTSLFGGSIILGGILDQMNQNAVDILNERVINRKNYLENEMIQRWSKLDDSVQSIQSAASQTLAAKGASYAEIENNPALASEILEANSQNVIYMLRKQSVTGAFLILDTDRAGDKKAGIYFRDLDPLSNADDDSDIMVEVAPSEITQKLGISMDTNWSPQFDLTQTENTTYDFYYKPYRAAQEYPDIQYGDLGYWSRPFRLSPNDIEIMTYSVPLRAESGETYGVLGVEISTDYIKKLLPYDEIANDKTGSYLLGLHTADDSEMLVFENLLANGPVYKQQIGGEETTSFALQTQYGTCHQIQKQGNMTKDVYGCIQYFQLYNSNTPFVDEQWGLVGILEGDRLFSFSEAMRKTVLIAVGIVLLIGLLSVVIMTRIVTSPITQLVKKVRSSNPHLPVKFERTRIAEIDELASAVESLSSNVAESASRLSAIIESASVAIGAFEYRKDEKTVIYTKHFFEIVGIAHDNEKDYGYTDADTFTQIMQGLKDCLESIEPEGAKIYKIKDALGQSQWVRMKLIEQGDNKIYGIIENITQEVIEKRKIEYERDYDLLTNLLNRRAFYARLDQLFLNKDQLKCSAMVMFDLDNLKYINDTYGHDFGDQYIRCMARTLKKYAPRRAVISRVSGDEFYLFIYGYAQEARAFSAIQNMREQISNTLFPLPDNALFKVKASAGVSWYPKDANTYEELIRFADFAMYTVKHTVKGEVRQFDRNEYQAGSYILENSEEINRFIEEKLFEYHFQPIVDAHDGKIFAYEALIRSKSASLITPQEILTLARSQSKLYQIERLTWFNAMDAFANLEGVEGSCHIFINSIANQTLSLQDLALFEKRYERYLSRIVVELTEEEKQNDVFVTLKKEYTKKWGAALALDDYGTGYNGEAMLLYLSPQYVKIDMSIVRDIDIDEDRQKILSNLLSYTRERGIQVIAEGVETRSEMDTLIRCGVSYLQGYYLGEPAPHAAQISNRVLNEIRQAQREV</sequence>
<reference evidence="4" key="1">
    <citation type="submission" date="2020-08" db="EMBL/GenBank/DDBJ databases">
        <title>Genome public.</title>
        <authorList>
            <person name="Liu C."/>
            <person name="Sun Q."/>
        </authorList>
    </citation>
    <scope>NUCLEOTIDE SEQUENCE</scope>
    <source>
        <strain evidence="4">NSJ-44</strain>
    </source>
</reference>
<evidence type="ECO:0000313" key="5">
    <source>
        <dbReference type="Proteomes" id="UP000654279"/>
    </source>
</evidence>
<dbReference type="Pfam" id="PF00990">
    <property type="entry name" value="GGDEF"/>
    <property type="match status" value="1"/>
</dbReference>
<dbReference type="PANTHER" id="PTHR33121">
    <property type="entry name" value="CYCLIC DI-GMP PHOSPHODIESTERASE PDEF"/>
    <property type="match status" value="1"/>
</dbReference>
<keyword evidence="1" id="KW-0812">Transmembrane</keyword>
<evidence type="ECO:0000259" key="2">
    <source>
        <dbReference type="PROSITE" id="PS50883"/>
    </source>
</evidence>
<dbReference type="SMART" id="SM00267">
    <property type="entry name" value="GGDEF"/>
    <property type="match status" value="1"/>
</dbReference>
<dbReference type="CDD" id="cd01949">
    <property type="entry name" value="GGDEF"/>
    <property type="match status" value="1"/>
</dbReference>
<dbReference type="SUPFAM" id="SSF141868">
    <property type="entry name" value="EAL domain-like"/>
    <property type="match status" value="1"/>
</dbReference>
<dbReference type="NCBIfam" id="TIGR00254">
    <property type="entry name" value="GGDEF"/>
    <property type="match status" value="1"/>
</dbReference>
<proteinExistence type="predicted"/>
<dbReference type="Pfam" id="PF00563">
    <property type="entry name" value="EAL"/>
    <property type="match status" value="1"/>
</dbReference>